<dbReference type="EMBL" id="CM047587">
    <property type="protein sequence ID" value="KAI9908758.1"/>
    <property type="molecule type" value="Genomic_DNA"/>
</dbReference>
<protein>
    <submittedName>
        <fullName evidence="1">Uncharacterized protein</fullName>
    </submittedName>
</protein>
<organism evidence="1 2">
    <name type="scientific">Peronosclerospora sorghi</name>
    <dbReference type="NCBI Taxonomy" id="230839"/>
    <lineage>
        <taxon>Eukaryota</taxon>
        <taxon>Sar</taxon>
        <taxon>Stramenopiles</taxon>
        <taxon>Oomycota</taxon>
        <taxon>Peronosporomycetes</taxon>
        <taxon>Peronosporales</taxon>
        <taxon>Peronosporaceae</taxon>
        <taxon>Peronosclerospora</taxon>
    </lineage>
</organism>
<comment type="caution">
    <text evidence="1">The sequence shown here is derived from an EMBL/GenBank/DDBJ whole genome shotgun (WGS) entry which is preliminary data.</text>
</comment>
<dbReference type="Proteomes" id="UP001163321">
    <property type="component" value="Chromosome 8"/>
</dbReference>
<accession>A0ACC0VSD8</accession>
<keyword evidence="2" id="KW-1185">Reference proteome</keyword>
<proteinExistence type="predicted"/>
<gene>
    <name evidence="1" type="ORF">PsorP6_016665</name>
</gene>
<reference evidence="1 2" key="1">
    <citation type="journal article" date="2022" name="bioRxiv">
        <title>The genome of the oomycete Peronosclerospora sorghi, a cosmopolitan pathogen of maize and sorghum, is inflated with dispersed pseudogenes.</title>
        <authorList>
            <person name="Fletcher K."/>
            <person name="Martin F."/>
            <person name="Isakeit T."/>
            <person name="Cavanaugh K."/>
            <person name="Magill C."/>
            <person name="Michelmore R."/>
        </authorList>
    </citation>
    <scope>NUCLEOTIDE SEQUENCE [LARGE SCALE GENOMIC DNA]</scope>
    <source>
        <strain evidence="1">P6</strain>
    </source>
</reference>
<evidence type="ECO:0000313" key="2">
    <source>
        <dbReference type="Proteomes" id="UP001163321"/>
    </source>
</evidence>
<evidence type="ECO:0000313" key="1">
    <source>
        <dbReference type="EMBL" id="KAI9908758.1"/>
    </source>
</evidence>
<name>A0ACC0VSD8_9STRA</name>
<sequence length="428" mass="48802">MLHLVSPHWQDPMQWSFLCATSFVRIITSFMRYAGVLCVTFGMGRKDALFSLQPFGNRSYSLTAFDGSDSTDLPRRRSLYARYYPHYGSHDVGGLLLVMRVKRSKCLRRRFDMLLCHLVVSVVLLFNIYFNYALCCATNPRLCTKGIITARWHMEETSRDEGQDETEDVDTIETGVLPRIRPTSGMLDGTNNQHHRLASPSVFLMDPQSVHVAKQRGFRPNAPRGSTSYCRTCRHDRPPRAHHCSVCKKCIAQLDHHCPWVNNCIGRDNYRYFFSLLVWLVLGCYYAAYMTYKAAYTELHREQHAKMLMLAQVTLLRLSAVNTLQLAFAMSAAAGLAVTILASWHAFLIATAQTSVELHINRSAHNRRLHGGKVVSPYSTGSIHGNWELVFGRCKYKLLSLLPHTHVPRKHWDRVRDATADHSPDTIT</sequence>